<comment type="subcellular location">
    <subcellularLocation>
        <location evidence="1">Nucleus</location>
    </subcellularLocation>
</comment>
<feature type="domain" description="RNA polymerase III subunit Rpc25" evidence="7">
    <location>
        <begin position="83"/>
        <end position="188"/>
    </location>
</feature>
<dbReference type="FunFam" id="3.30.1490.120:FF:000002">
    <property type="entry name" value="DNA-directed RNA polymerase III subunit RPC8"/>
    <property type="match status" value="1"/>
</dbReference>
<dbReference type="CDD" id="cd04330">
    <property type="entry name" value="RNAP_III_Rpc25_N"/>
    <property type="match status" value="1"/>
</dbReference>
<dbReference type="GO" id="GO:0005666">
    <property type="term" value="C:RNA polymerase III complex"/>
    <property type="evidence" value="ECO:0007669"/>
    <property type="project" value="TreeGrafter"/>
</dbReference>
<evidence type="ECO:0000256" key="5">
    <source>
        <dbReference type="ARBA" id="ARBA00023242"/>
    </source>
</evidence>
<dbReference type="SUPFAM" id="SSF88798">
    <property type="entry name" value="N-terminal, heterodimerisation domain of RBP7 (RpoE)"/>
    <property type="match status" value="1"/>
</dbReference>
<dbReference type="InterPro" id="IPR012340">
    <property type="entry name" value="NA-bd_OB-fold"/>
</dbReference>
<gene>
    <name evidence="8" type="ORF">KC19_10G106000</name>
</gene>
<evidence type="ECO:0008006" key="10">
    <source>
        <dbReference type="Google" id="ProtNLM"/>
    </source>
</evidence>
<keyword evidence="5" id="KW-0539">Nucleus</keyword>
<sequence length="189" mass="21580">MFVLTELQHNLRVPPQSLSIPLQDAITQELSILYFDKVLKDLGLCVTLYDISNVEGGSVFPGDGAPHFTVDFRLVMFRPFVGEVLIAKLKRCDKAGLYLSLGSFFEDIHIPEHLLQQPSVFDEEEKLWVWNYNGTDMFMDLEEDVRFRVVQVKYPIIPLEQEKDARPFAPMTVTGDINADGLGLVSWWS</sequence>
<dbReference type="Gene3D" id="2.40.50.140">
    <property type="entry name" value="Nucleic acid-binding proteins"/>
    <property type="match status" value="1"/>
</dbReference>
<reference evidence="8" key="1">
    <citation type="submission" date="2020-06" db="EMBL/GenBank/DDBJ databases">
        <title>WGS assembly of Ceratodon purpureus strain R40.</title>
        <authorList>
            <person name="Carey S.B."/>
            <person name="Jenkins J."/>
            <person name="Shu S."/>
            <person name="Lovell J.T."/>
            <person name="Sreedasyam A."/>
            <person name="Maumus F."/>
            <person name="Tiley G.P."/>
            <person name="Fernandez-Pozo N."/>
            <person name="Barry K."/>
            <person name="Chen C."/>
            <person name="Wang M."/>
            <person name="Lipzen A."/>
            <person name="Daum C."/>
            <person name="Saski C.A."/>
            <person name="Payton A.C."/>
            <person name="Mcbreen J.C."/>
            <person name="Conrad R.E."/>
            <person name="Kollar L.M."/>
            <person name="Olsson S."/>
            <person name="Huttunen S."/>
            <person name="Landis J.B."/>
            <person name="Wickett N.J."/>
            <person name="Johnson M.G."/>
            <person name="Rensing S.A."/>
            <person name="Grimwood J."/>
            <person name="Schmutz J."/>
            <person name="Mcdaniel S.F."/>
        </authorList>
    </citation>
    <scope>NUCLEOTIDE SEQUENCE</scope>
    <source>
        <strain evidence="8">R40</strain>
    </source>
</reference>
<dbReference type="GO" id="GO:0006384">
    <property type="term" value="P:transcription initiation at RNA polymerase III promoter"/>
    <property type="evidence" value="ECO:0007669"/>
    <property type="project" value="TreeGrafter"/>
</dbReference>
<dbReference type="InterPro" id="IPR005576">
    <property type="entry name" value="Rpb7-like_N"/>
</dbReference>
<evidence type="ECO:0000256" key="1">
    <source>
        <dbReference type="ARBA" id="ARBA00004123"/>
    </source>
</evidence>
<dbReference type="EMBL" id="CM026431">
    <property type="protein sequence ID" value="KAG0559453.1"/>
    <property type="molecule type" value="Genomic_DNA"/>
</dbReference>
<protein>
    <recommendedName>
        <fullName evidence="10">DNA-directed RNA polymerase III subunit RPC8</fullName>
    </recommendedName>
</protein>
<comment type="similarity">
    <text evidence="2">Belongs to the eukaryotic RPB7/RPC8 RNA polymerase subunit family.</text>
</comment>
<dbReference type="SUPFAM" id="SSF50249">
    <property type="entry name" value="Nucleic acid-binding proteins"/>
    <property type="match status" value="1"/>
</dbReference>
<dbReference type="Gene3D" id="3.30.1490.120">
    <property type="entry name" value="RNA polymerase Rpb7-like, N-terminal domain"/>
    <property type="match status" value="1"/>
</dbReference>
<evidence type="ECO:0000313" key="9">
    <source>
        <dbReference type="Proteomes" id="UP000822688"/>
    </source>
</evidence>
<evidence type="ECO:0000313" key="8">
    <source>
        <dbReference type="EMBL" id="KAG0559453.1"/>
    </source>
</evidence>
<dbReference type="InterPro" id="IPR036898">
    <property type="entry name" value="RNA_pol_Rpb7-like_N_sf"/>
</dbReference>
<evidence type="ECO:0000256" key="3">
    <source>
        <dbReference type="ARBA" id="ARBA00022478"/>
    </source>
</evidence>
<name>A0A8T0GKB5_CERPU</name>
<comment type="caution">
    <text evidence="8">The sequence shown here is derived from an EMBL/GenBank/DDBJ whole genome shotgun (WGS) entry which is preliminary data.</text>
</comment>
<dbReference type="AlphaFoldDB" id="A0A8T0GKB5"/>
<evidence type="ECO:0000256" key="4">
    <source>
        <dbReference type="ARBA" id="ARBA00023163"/>
    </source>
</evidence>
<feature type="domain" description="RNA polymerase Rpb7-like N-terminal" evidence="6">
    <location>
        <begin position="9"/>
        <end position="64"/>
    </location>
</feature>
<proteinExistence type="inferred from homology"/>
<evidence type="ECO:0000256" key="2">
    <source>
        <dbReference type="ARBA" id="ARBA00009307"/>
    </source>
</evidence>
<accession>A0A8T0GKB5</accession>
<dbReference type="Pfam" id="PF08292">
    <property type="entry name" value="RNA_pol_Rbc25"/>
    <property type="match status" value="1"/>
</dbReference>
<dbReference type="Proteomes" id="UP000822688">
    <property type="component" value="Chromosome 10"/>
</dbReference>
<keyword evidence="9" id="KW-1185">Reference proteome</keyword>
<evidence type="ECO:0000259" key="7">
    <source>
        <dbReference type="Pfam" id="PF08292"/>
    </source>
</evidence>
<organism evidence="8 9">
    <name type="scientific">Ceratodon purpureus</name>
    <name type="common">Fire moss</name>
    <name type="synonym">Dicranum purpureum</name>
    <dbReference type="NCBI Taxonomy" id="3225"/>
    <lineage>
        <taxon>Eukaryota</taxon>
        <taxon>Viridiplantae</taxon>
        <taxon>Streptophyta</taxon>
        <taxon>Embryophyta</taxon>
        <taxon>Bryophyta</taxon>
        <taxon>Bryophytina</taxon>
        <taxon>Bryopsida</taxon>
        <taxon>Dicranidae</taxon>
        <taxon>Pseudoditrichales</taxon>
        <taxon>Ditrichaceae</taxon>
        <taxon>Ceratodon</taxon>
    </lineage>
</organism>
<evidence type="ECO:0000259" key="6">
    <source>
        <dbReference type="Pfam" id="PF03876"/>
    </source>
</evidence>
<dbReference type="InterPro" id="IPR013238">
    <property type="entry name" value="RNA_pol_III_Rbc25"/>
</dbReference>
<dbReference type="PANTHER" id="PTHR12709:SF1">
    <property type="entry name" value="DNA-DIRECTED RNA POLYMERASE III SUBUNIT RPC8"/>
    <property type="match status" value="1"/>
</dbReference>
<keyword evidence="4" id="KW-0804">Transcription</keyword>
<dbReference type="PANTHER" id="PTHR12709">
    <property type="entry name" value="DNA-DIRECTED RNA POLYMERASE II, III"/>
    <property type="match status" value="1"/>
</dbReference>
<dbReference type="InterPro" id="IPR045113">
    <property type="entry name" value="Rpb7-like"/>
</dbReference>
<dbReference type="Pfam" id="PF03876">
    <property type="entry name" value="SHS2_Rpb7-N"/>
    <property type="match status" value="1"/>
</dbReference>
<keyword evidence="3" id="KW-0240">DNA-directed RNA polymerase</keyword>